<evidence type="ECO:0000313" key="10">
    <source>
        <dbReference type="Proteomes" id="UP000269001"/>
    </source>
</evidence>
<dbReference type="PROSITE" id="PS50928">
    <property type="entry name" value="ABC_TM1"/>
    <property type="match status" value="1"/>
</dbReference>
<dbReference type="SUPFAM" id="SSF161098">
    <property type="entry name" value="MetI-like"/>
    <property type="match status" value="1"/>
</dbReference>
<name>A0A3A8ETL3_9GAMM</name>
<evidence type="ECO:0000256" key="4">
    <source>
        <dbReference type="ARBA" id="ARBA00022692"/>
    </source>
</evidence>
<dbReference type="Proteomes" id="UP000269001">
    <property type="component" value="Unassembled WGS sequence"/>
</dbReference>
<dbReference type="PANTHER" id="PTHR30465">
    <property type="entry name" value="INNER MEMBRANE ABC TRANSPORTER"/>
    <property type="match status" value="1"/>
</dbReference>
<keyword evidence="10" id="KW-1185">Reference proteome</keyword>
<reference evidence="9 10" key="1">
    <citation type="submission" date="2018-09" db="EMBL/GenBank/DDBJ databases">
        <title>The draft genome of Acinetobacter spp. strains.</title>
        <authorList>
            <person name="Qin J."/>
            <person name="Feng Y."/>
            <person name="Zong Z."/>
        </authorList>
    </citation>
    <scope>NUCLEOTIDE SEQUENCE [LARGE SCALE GENOMIC DNA]</scope>
    <source>
        <strain evidence="9 10">WCHAc060096</strain>
    </source>
</reference>
<evidence type="ECO:0000256" key="1">
    <source>
        <dbReference type="ARBA" id="ARBA00004651"/>
    </source>
</evidence>
<protein>
    <submittedName>
        <fullName evidence="9">Microcin C ABC transporter permease YejB</fullName>
    </submittedName>
</protein>
<proteinExistence type="inferred from homology"/>
<feature type="transmembrane region" description="Helical" evidence="7">
    <location>
        <begin position="272"/>
        <end position="299"/>
    </location>
</feature>
<dbReference type="InterPro" id="IPR035906">
    <property type="entry name" value="MetI-like_sf"/>
</dbReference>
<keyword evidence="6 7" id="KW-0472">Membrane</keyword>
<sequence length="357" mass="40074">MGTYIIKRLLLIVPTLFLILLINFLVVQIAPGGPVEQAIHQAENFQGMNNTGGGETVSVAADRSYQGARGLSPEMIEQIKAQYGFDKSAPERFWLMLKGYVTLDFGTSFFKDKPVTQLLYEKMPVTISLGLWSTLLIYLVSIPLGIRKAKQHGLFFDKSTSMLLAVGYAVPTFVFGVLLIVFFAGGSYFHWFPLQGLVSENFQQLSFFDKIKDYFWHMTLPLLTMVLGGFAGLTYLTKYSFMEELNKQYVLAARSKGLTENRVLYGHVFRNAMLIVIAGLPEALIGIFFVGNLFIEIIFNLDGVGLLGFEAITQRDYPVIFGTLFLFTLLGLVLRLISDVLYQVIDPRINFESRGAK</sequence>
<evidence type="ECO:0000256" key="2">
    <source>
        <dbReference type="ARBA" id="ARBA00022448"/>
    </source>
</evidence>
<evidence type="ECO:0000256" key="3">
    <source>
        <dbReference type="ARBA" id="ARBA00022475"/>
    </source>
</evidence>
<feature type="transmembrane region" description="Helical" evidence="7">
    <location>
        <begin position="166"/>
        <end position="194"/>
    </location>
</feature>
<keyword evidence="5 7" id="KW-1133">Transmembrane helix</keyword>
<evidence type="ECO:0000313" key="9">
    <source>
        <dbReference type="EMBL" id="RKG33364.1"/>
    </source>
</evidence>
<evidence type="ECO:0000256" key="6">
    <source>
        <dbReference type="ARBA" id="ARBA00023136"/>
    </source>
</evidence>
<dbReference type="OrthoDB" id="9805855at2"/>
<feature type="domain" description="ABC transmembrane type-1" evidence="8">
    <location>
        <begin position="123"/>
        <end position="338"/>
    </location>
</feature>
<keyword evidence="2 7" id="KW-0813">Transport</keyword>
<organism evidence="9 10">
    <name type="scientific">Acinetobacter guerrae</name>
    <dbReference type="NCBI Taxonomy" id="1843371"/>
    <lineage>
        <taxon>Bacteria</taxon>
        <taxon>Pseudomonadati</taxon>
        <taxon>Pseudomonadota</taxon>
        <taxon>Gammaproteobacteria</taxon>
        <taxon>Moraxellales</taxon>
        <taxon>Moraxellaceae</taxon>
        <taxon>Acinetobacter</taxon>
    </lineage>
</organism>
<dbReference type="GO" id="GO:0042884">
    <property type="term" value="P:microcin transport"/>
    <property type="evidence" value="ECO:0007669"/>
    <property type="project" value="TreeGrafter"/>
</dbReference>
<comment type="similarity">
    <text evidence="7">Belongs to the binding-protein-dependent transport system permease family.</text>
</comment>
<comment type="subcellular location">
    <subcellularLocation>
        <location evidence="1 7">Cell membrane</location>
        <topology evidence="1 7">Multi-pass membrane protein</topology>
    </subcellularLocation>
</comment>
<dbReference type="RefSeq" id="WP_120370228.1">
    <property type="nucleotide sequence ID" value="NZ_LXGN01000058.1"/>
</dbReference>
<dbReference type="GO" id="GO:0055085">
    <property type="term" value="P:transmembrane transport"/>
    <property type="evidence" value="ECO:0007669"/>
    <property type="project" value="InterPro"/>
</dbReference>
<accession>A0A3A8ETL3</accession>
<dbReference type="AlphaFoldDB" id="A0A3A8ETL3"/>
<gene>
    <name evidence="9" type="primary">yejB</name>
    <name evidence="9" type="ORF">D7V21_09295</name>
</gene>
<dbReference type="InterPro" id="IPR000515">
    <property type="entry name" value="MetI-like"/>
</dbReference>
<comment type="caution">
    <text evidence="9">The sequence shown here is derived from an EMBL/GenBank/DDBJ whole genome shotgun (WGS) entry which is preliminary data.</text>
</comment>
<dbReference type="NCBIfam" id="NF011712">
    <property type="entry name" value="PRK15133.1"/>
    <property type="match status" value="1"/>
</dbReference>
<feature type="transmembrane region" description="Helical" evidence="7">
    <location>
        <begin position="125"/>
        <end position="146"/>
    </location>
</feature>
<dbReference type="GO" id="GO:0005886">
    <property type="term" value="C:plasma membrane"/>
    <property type="evidence" value="ECO:0007669"/>
    <property type="project" value="UniProtKB-SubCell"/>
</dbReference>
<feature type="transmembrane region" description="Helical" evidence="7">
    <location>
        <begin position="214"/>
        <end position="237"/>
    </location>
</feature>
<dbReference type="CDD" id="cd06261">
    <property type="entry name" value="TM_PBP2"/>
    <property type="match status" value="1"/>
</dbReference>
<evidence type="ECO:0000256" key="5">
    <source>
        <dbReference type="ARBA" id="ARBA00022989"/>
    </source>
</evidence>
<keyword evidence="4 7" id="KW-0812">Transmembrane</keyword>
<dbReference type="Gene3D" id="1.10.3720.10">
    <property type="entry name" value="MetI-like"/>
    <property type="match status" value="1"/>
</dbReference>
<feature type="transmembrane region" description="Helical" evidence="7">
    <location>
        <begin position="9"/>
        <end position="30"/>
    </location>
</feature>
<keyword evidence="3" id="KW-1003">Cell membrane</keyword>
<feature type="transmembrane region" description="Helical" evidence="7">
    <location>
        <begin position="319"/>
        <end position="338"/>
    </location>
</feature>
<dbReference type="EMBL" id="RAXU01000010">
    <property type="protein sequence ID" value="RKG33364.1"/>
    <property type="molecule type" value="Genomic_DNA"/>
</dbReference>
<dbReference type="PANTHER" id="PTHR30465:SF66">
    <property type="entry name" value="INNER MEMBRANE ABC TRANSPORTER PERMEASE PROTEIN YEJB"/>
    <property type="match status" value="1"/>
</dbReference>
<evidence type="ECO:0000256" key="7">
    <source>
        <dbReference type="RuleBase" id="RU363032"/>
    </source>
</evidence>
<evidence type="ECO:0000259" key="8">
    <source>
        <dbReference type="PROSITE" id="PS50928"/>
    </source>
</evidence>
<dbReference type="Pfam" id="PF00528">
    <property type="entry name" value="BPD_transp_1"/>
    <property type="match status" value="1"/>
</dbReference>